<dbReference type="PANTHER" id="PTHR43163">
    <property type="entry name" value="DIPEPTIDE TRANSPORT SYSTEM PERMEASE PROTEIN DPPB-RELATED"/>
    <property type="match status" value="1"/>
</dbReference>
<accession>A0A095TCR1</accession>
<dbReference type="InterPro" id="IPR035906">
    <property type="entry name" value="MetI-like_sf"/>
</dbReference>
<evidence type="ECO:0000256" key="3">
    <source>
        <dbReference type="ARBA" id="ARBA00022475"/>
    </source>
</evidence>
<feature type="transmembrane region" description="Helical" evidence="9">
    <location>
        <begin position="140"/>
        <end position="164"/>
    </location>
</feature>
<keyword evidence="2 9" id="KW-0813">Transport</keyword>
<keyword evidence="12" id="KW-1185">Reference proteome</keyword>
<dbReference type="InterPro" id="IPR000515">
    <property type="entry name" value="MetI-like"/>
</dbReference>
<keyword evidence="6 9" id="KW-1133">Transmembrane helix</keyword>
<evidence type="ECO:0000256" key="1">
    <source>
        <dbReference type="ARBA" id="ARBA00004429"/>
    </source>
</evidence>
<dbReference type="eggNOG" id="COG0601">
    <property type="taxonomic scope" value="Bacteria"/>
</dbReference>
<dbReference type="Proteomes" id="UP000029577">
    <property type="component" value="Unassembled WGS sequence"/>
</dbReference>
<keyword evidence="3" id="KW-1003">Cell membrane</keyword>
<dbReference type="PANTHER" id="PTHR43163:SF6">
    <property type="entry name" value="DIPEPTIDE TRANSPORT SYSTEM PERMEASE PROTEIN DPPB-RELATED"/>
    <property type="match status" value="1"/>
</dbReference>
<evidence type="ECO:0000256" key="7">
    <source>
        <dbReference type="ARBA" id="ARBA00023136"/>
    </source>
</evidence>
<name>A0A095TCR1_9GAMM</name>
<dbReference type="PROSITE" id="PS50928">
    <property type="entry name" value="ABC_TM1"/>
    <property type="match status" value="1"/>
</dbReference>
<feature type="transmembrane region" description="Helical" evidence="9">
    <location>
        <begin position="176"/>
        <end position="196"/>
    </location>
</feature>
<protein>
    <submittedName>
        <fullName evidence="11">Peptide ABC transporter permease</fullName>
    </submittedName>
</protein>
<dbReference type="SUPFAM" id="SSF161098">
    <property type="entry name" value="MetI-like"/>
    <property type="match status" value="1"/>
</dbReference>
<keyword evidence="7 9" id="KW-0472">Membrane</keyword>
<proteinExistence type="inferred from homology"/>
<comment type="subcellular location">
    <subcellularLocation>
        <location evidence="1">Cell inner membrane</location>
        <topology evidence="1">Multi-pass membrane protein</topology>
    </subcellularLocation>
    <subcellularLocation>
        <location evidence="9">Cell membrane</location>
        <topology evidence="9">Multi-pass membrane protein</topology>
    </subcellularLocation>
</comment>
<gene>
    <name evidence="11" type="ORF">HA49_05010</name>
</gene>
<evidence type="ECO:0000313" key="12">
    <source>
        <dbReference type="Proteomes" id="UP000029577"/>
    </source>
</evidence>
<dbReference type="CDD" id="cd06261">
    <property type="entry name" value="TM_PBP2"/>
    <property type="match status" value="1"/>
</dbReference>
<evidence type="ECO:0000256" key="5">
    <source>
        <dbReference type="ARBA" id="ARBA00022692"/>
    </source>
</evidence>
<feature type="domain" description="ABC transmembrane type-1" evidence="10">
    <location>
        <begin position="98"/>
        <end position="299"/>
    </location>
</feature>
<dbReference type="GO" id="GO:0005886">
    <property type="term" value="C:plasma membrane"/>
    <property type="evidence" value="ECO:0007669"/>
    <property type="project" value="UniProtKB-SubCell"/>
</dbReference>
<organism evidence="11 12">
    <name type="scientific">Tatumella morbirosei</name>
    <dbReference type="NCBI Taxonomy" id="642227"/>
    <lineage>
        <taxon>Bacteria</taxon>
        <taxon>Pseudomonadati</taxon>
        <taxon>Pseudomonadota</taxon>
        <taxon>Gammaproteobacteria</taxon>
        <taxon>Enterobacterales</taxon>
        <taxon>Erwiniaceae</taxon>
        <taxon>Tatumella</taxon>
    </lineage>
</organism>
<evidence type="ECO:0000256" key="2">
    <source>
        <dbReference type="ARBA" id="ARBA00022448"/>
    </source>
</evidence>
<feature type="transmembrane region" description="Helical" evidence="9">
    <location>
        <begin position="276"/>
        <end position="295"/>
    </location>
</feature>
<keyword evidence="5 9" id="KW-0812">Transmembrane</keyword>
<evidence type="ECO:0000256" key="9">
    <source>
        <dbReference type="RuleBase" id="RU363032"/>
    </source>
</evidence>
<feature type="transmembrane region" description="Helical" evidence="9">
    <location>
        <begin position="232"/>
        <end position="256"/>
    </location>
</feature>
<dbReference type="STRING" id="642227.HA49_05010"/>
<reference evidence="11" key="1">
    <citation type="submission" date="2014-12" db="EMBL/GenBank/DDBJ databases">
        <title>The draft genome of the Tatumella morbirosei type strain, LMG23360T isolated from pineapple rot.</title>
        <authorList>
            <person name="Smits T.H."/>
            <person name="Palmer M."/>
            <person name="Venter S.N."/>
            <person name="Duffy B."/>
            <person name="Steenkamp E.T."/>
            <person name="Chan W.Y."/>
            <person name="Coutinho T.A."/>
            <person name="Coetzee M.P."/>
            <person name="De Maayer P."/>
        </authorList>
    </citation>
    <scope>NUCLEOTIDE SEQUENCE [LARGE SCALE GENOMIC DNA]</scope>
    <source>
        <strain evidence="11">LMG 23360</strain>
    </source>
</reference>
<evidence type="ECO:0000256" key="6">
    <source>
        <dbReference type="ARBA" id="ARBA00022989"/>
    </source>
</evidence>
<evidence type="ECO:0000256" key="8">
    <source>
        <dbReference type="ARBA" id="ARBA00024202"/>
    </source>
</evidence>
<sequence>MGRYVLQRVLQGILVLWAAWTLSFVLLQLLPGDAIMIKFLDPSLGLDAEQIAQMRKLYGDGVPAWQQYFSALTAILHGNLGYSVQLGVPVTDVLATNFPQTLKLVIPGFILALIIGPGIAIIAWLPGLHWLRNSLYSLPSLLVSLPVFWLGIVLIQIFSFRLHWVSVINPSPVGGMILPVITLAVPIAAPLAQIFMRSIDQVRTQPFVSAARSRGVSQLRVLFRHVLRNASLPLLTVAGLLLGELIAGALVTETVFGLNGLGQVTWQAVNNQDDNVLQAVVVISALAYVVINLLADLLTPLLDPRLNLASRGKV</sequence>
<dbReference type="AlphaFoldDB" id="A0A095TCR1"/>
<dbReference type="RefSeq" id="WP_038017459.1">
    <property type="nucleotide sequence ID" value="NZ_JPKR02000004.1"/>
</dbReference>
<dbReference type="Gene3D" id="1.10.3720.10">
    <property type="entry name" value="MetI-like"/>
    <property type="match status" value="1"/>
</dbReference>
<feature type="transmembrane region" description="Helical" evidence="9">
    <location>
        <begin position="12"/>
        <end position="30"/>
    </location>
</feature>
<evidence type="ECO:0000313" key="11">
    <source>
        <dbReference type="EMBL" id="KGD74686.1"/>
    </source>
</evidence>
<feature type="transmembrane region" description="Helical" evidence="9">
    <location>
        <begin position="104"/>
        <end position="128"/>
    </location>
</feature>
<dbReference type="EMBL" id="JPKR02000004">
    <property type="protein sequence ID" value="KGD74686.1"/>
    <property type="molecule type" value="Genomic_DNA"/>
</dbReference>
<dbReference type="Pfam" id="PF00528">
    <property type="entry name" value="BPD_transp_1"/>
    <property type="match status" value="1"/>
</dbReference>
<evidence type="ECO:0000259" key="10">
    <source>
        <dbReference type="PROSITE" id="PS50928"/>
    </source>
</evidence>
<dbReference type="OrthoDB" id="9805855at2"/>
<comment type="similarity">
    <text evidence="8">Belongs to the binding-protein-dependent transport system permease family. OppBC subfamily.</text>
</comment>
<comment type="caution">
    <text evidence="11">The sequence shown here is derived from an EMBL/GenBank/DDBJ whole genome shotgun (WGS) entry which is preliminary data.</text>
</comment>
<evidence type="ECO:0000256" key="4">
    <source>
        <dbReference type="ARBA" id="ARBA00022519"/>
    </source>
</evidence>
<dbReference type="GO" id="GO:0055085">
    <property type="term" value="P:transmembrane transport"/>
    <property type="evidence" value="ECO:0007669"/>
    <property type="project" value="InterPro"/>
</dbReference>
<keyword evidence="4" id="KW-0997">Cell inner membrane</keyword>